<dbReference type="Pfam" id="PF14322">
    <property type="entry name" value="SusD-like_3"/>
    <property type="match status" value="1"/>
</dbReference>
<dbReference type="InterPro" id="IPR012944">
    <property type="entry name" value="SusD_RagB_dom"/>
</dbReference>
<evidence type="ECO:0000313" key="9">
    <source>
        <dbReference type="EMBL" id="SDE02559.1"/>
    </source>
</evidence>
<keyword evidence="4" id="KW-0472">Membrane</keyword>
<organism evidence="9 10">
    <name type="scientific">Mucilaginibacter pineti</name>
    <dbReference type="NCBI Taxonomy" id="1391627"/>
    <lineage>
        <taxon>Bacteria</taxon>
        <taxon>Pseudomonadati</taxon>
        <taxon>Bacteroidota</taxon>
        <taxon>Sphingobacteriia</taxon>
        <taxon>Sphingobacteriales</taxon>
        <taxon>Sphingobacteriaceae</taxon>
        <taxon>Mucilaginibacter</taxon>
    </lineage>
</organism>
<gene>
    <name evidence="9" type="ORF">SAMN05216464_103379</name>
</gene>
<evidence type="ECO:0000259" key="7">
    <source>
        <dbReference type="Pfam" id="PF07980"/>
    </source>
</evidence>
<reference evidence="9 10" key="1">
    <citation type="submission" date="2016-10" db="EMBL/GenBank/DDBJ databases">
        <authorList>
            <person name="de Groot N.N."/>
        </authorList>
    </citation>
    <scope>NUCLEOTIDE SEQUENCE [LARGE SCALE GENOMIC DNA]</scope>
    <source>
        <strain evidence="9 10">47C3B</strain>
    </source>
</reference>
<comment type="similarity">
    <text evidence="2">Belongs to the SusD family.</text>
</comment>
<dbReference type="SUPFAM" id="SSF48452">
    <property type="entry name" value="TPR-like"/>
    <property type="match status" value="1"/>
</dbReference>
<dbReference type="InterPro" id="IPR011990">
    <property type="entry name" value="TPR-like_helical_dom_sf"/>
</dbReference>
<evidence type="ECO:0000256" key="3">
    <source>
        <dbReference type="ARBA" id="ARBA00022729"/>
    </source>
</evidence>
<dbReference type="STRING" id="1391627.SAMN05216464_103379"/>
<dbReference type="PROSITE" id="PS51257">
    <property type="entry name" value="PROKAR_LIPOPROTEIN"/>
    <property type="match status" value="1"/>
</dbReference>
<dbReference type="InterPro" id="IPR033985">
    <property type="entry name" value="SusD-like_N"/>
</dbReference>
<dbReference type="EMBL" id="FNAI01000003">
    <property type="protein sequence ID" value="SDE02559.1"/>
    <property type="molecule type" value="Genomic_DNA"/>
</dbReference>
<evidence type="ECO:0000259" key="8">
    <source>
        <dbReference type="Pfam" id="PF14322"/>
    </source>
</evidence>
<feature type="signal peptide" evidence="6">
    <location>
        <begin position="1"/>
        <end position="21"/>
    </location>
</feature>
<feature type="chain" id="PRO_5011626209" evidence="6">
    <location>
        <begin position="22"/>
        <end position="540"/>
    </location>
</feature>
<evidence type="ECO:0000256" key="1">
    <source>
        <dbReference type="ARBA" id="ARBA00004442"/>
    </source>
</evidence>
<evidence type="ECO:0000313" key="10">
    <source>
        <dbReference type="Proteomes" id="UP000199072"/>
    </source>
</evidence>
<name>A0A1G6ZIT0_9SPHI</name>
<keyword evidence="3 6" id="KW-0732">Signal</keyword>
<keyword evidence="5" id="KW-0998">Cell outer membrane</keyword>
<dbReference type="Gene3D" id="1.25.40.390">
    <property type="match status" value="1"/>
</dbReference>
<evidence type="ECO:0000256" key="6">
    <source>
        <dbReference type="SAM" id="SignalP"/>
    </source>
</evidence>
<dbReference type="Pfam" id="PF07980">
    <property type="entry name" value="SusD_RagB"/>
    <property type="match status" value="1"/>
</dbReference>
<dbReference type="AlphaFoldDB" id="A0A1G6ZIT0"/>
<accession>A0A1G6ZIT0</accession>
<feature type="domain" description="SusD-like N-terminal" evidence="8">
    <location>
        <begin position="90"/>
        <end position="230"/>
    </location>
</feature>
<dbReference type="Proteomes" id="UP000199072">
    <property type="component" value="Unassembled WGS sequence"/>
</dbReference>
<sequence>MKTYYKLTGTLLMALCLLGSACTKLNEKAYSQIIADDFYNGKGEVLSAVLRPYTHAGAWSAPTGQQSFYRLNELAADQLAWPVKGVHGYDNGDWIRLHYSTWNPDEDNIGNPWNLIYTGIGYCNDPIKRIQETDLAKMGITAEQRDAYVAELKVFRAWSYMKLMDLYGNIPVVTVVGEPLSPPTKKRAEVFAFIESELKENVDKLPVLSGQLVGRVTQAAGYAMLAELYLNAEVWTGTERWADCIAACDKVMSGATGGQQGTAALDTKITDPFLNTNTTKSKENLFVLAYNNQLTTTFCGWNSDYFHFNQKYIYGGSQNGNDGVVVIPSAYDQFEDKDLRKKTWMLIGLQHYYGDSTKVVVGGYEYKDQPLVFVDNIRRNSEGGTTSNMNTGEENSGARFNKYVPGPSTDPNYWSNDWVLYRLTDIYFYKAEALMRQAGGTATSEAVTLINATRKRAFSTSDWATEAYTTATLTMDELLAERGREFIFEGKRRTDLIRFGKFTTASWWDHTPTNKSTLTIFPIPQRQLTANANLVQNPGY</sequence>
<evidence type="ECO:0000256" key="4">
    <source>
        <dbReference type="ARBA" id="ARBA00023136"/>
    </source>
</evidence>
<keyword evidence="10" id="KW-1185">Reference proteome</keyword>
<proteinExistence type="inferred from homology"/>
<dbReference type="GO" id="GO:0009279">
    <property type="term" value="C:cell outer membrane"/>
    <property type="evidence" value="ECO:0007669"/>
    <property type="project" value="UniProtKB-SubCell"/>
</dbReference>
<protein>
    <submittedName>
        <fullName evidence="9">Starch-binding associating with outer membrane</fullName>
    </submittedName>
</protein>
<comment type="subcellular location">
    <subcellularLocation>
        <location evidence="1">Cell outer membrane</location>
    </subcellularLocation>
</comment>
<evidence type="ECO:0000256" key="5">
    <source>
        <dbReference type="ARBA" id="ARBA00023237"/>
    </source>
</evidence>
<dbReference type="RefSeq" id="WP_091148458.1">
    <property type="nucleotide sequence ID" value="NZ_FNAI01000003.1"/>
</dbReference>
<evidence type="ECO:0000256" key="2">
    <source>
        <dbReference type="ARBA" id="ARBA00006275"/>
    </source>
</evidence>
<dbReference type="OrthoDB" id="9783641at2"/>
<feature type="domain" description="RagB/SusD" evidence="7">
    <location>
        <begin position="330"/>
        <end position="540"/>
    </location>
</feature>